<name>A0A9W6Z917_9STRA</name>
<dbReference type="Proteomes" id="UP001165082">
    <property type="component" value="Unassembled WGS sequence"/>
</dbReference>
<evidence type="ECO:0000313" key="2">
    <source>
        <dbReference type="Proteomes" id="UP001165082"/>
    </source>
</evidence>
<reference evidence="1" key="1">
    <citation type="submission" date="2022-07" db="EMBL/GenBank/DDBJ databases">
        <title>Genome analysis of Parmales, a sister group of diatoms, reveals the evolutionary specialization of diatoms from phago-mixotrophs to photoautotrophs.</title>
        <authorList>
            <person name="Ban H."/>
            <person name="Sato S."/>
            <person name="Yoshikawa S."/>
            <person name="Kazumasa Y."/>
            <person name="Nakamura Y."/>
            <person name="Ichinomiya M."/>
            <person name="Saitoh K."/>
            <person name="Sato N."/>
            <person name="Blanc-Mathieu R."/>
            <person name="Endo H."/>
            <person name="Kuwata A."/>
            <person name="Ogata H."/>
        </authorList>
    </citation>
    <scope>NUCLEOTIDE SEQUENCE</scope>
</reference>
<accession>A0A9W6Z917</accession>
<proteinExistence type="predicted"/>
<gene>
    <name evidence="1" type="ORF">TrRE_jg12103</name>
</gene>
<protein>
    <submittedName>
        <fullName evidence="1">Uncharacterized protein</fullName>
    </submittedName>
</protein>
<keyword evidence="2" id="KW-1185">Reference proteome</keyword>
<comment type="caution">
    <text evidence="1">The sequence shown here is derived from an EMBL/GenBank/DDBJ whole genome shotgun (WGS) entry which is preliminary data.</text>
</comment>
<sequence length="228" mass="26046">MDKCGIDGLDQLPEMRHLDPKDLAGSIPVRYPPALGGGRVKPAIKSYLKWLIGLIDFWVNRYQGVEDPTAPAANPDSQARTQQTLWWWKLNLQQFGTDVSITTTGGSTRPRRESKQRRFPGRCTCDDPDNCNCGALEHTEAPQRGSSNYVMTQIRKEKKRKLELEEKTEAARADRELKATIKRLKSIAKKPSLYPLDIDNLPPPPQRGRVPFLKEYNYNHLLYMAENR</sequence>
<organism evidence="1 2">
    <name type="scientific">Triparma retinervis</name>
    <dbReference type="NCBI Taxonomy" id="2557542"/>
    <lineage>
        <taxon>Eukaryota</taxon>
        <taxon>Sar</taxon>
        <taxon>Stramenopiles</taxon>
        <taxon>Ochrophyta</taxon>
        <taxon>Bolidophyceae</taxon>
        <taxon>Parmales</taxon>
        <taxon>Triparmaceae</taxon>
        <taxon>Triparma</taxon>
    </lineage>
</organism>
<evidence type="ECO:0000313" key="1">
    <source>
        <dbReference type="EMBL" id="GMH50217.1"/>
    </source>
</evidence>
<dbReference type="EMBL" id="BRXZ01003223">
    <property type="protein sequence ID" value="GMH50217.1"/>
    <property type="molecule type" value="Genomic_DNA"/>
</dbReference>
<dbReference type="AlphaFoldDB" id="A0A9W6Z917"/>